<name>A0A7J7LHC9_9MAGN</name>
<dbReference type="Pfam" id="PF13410">
    <property type="entry name" value="GST_C_2"/>
    <property type="match status" value="1"/>
</dbReference>
<dbReference type="GO" id="GO:0004364">
    <property type="term" value="F:glutathione transferase activity"/>
    <property type="evidence" value="ECO:0007669"/>
    <property type="project" value="InterPro"/>
</dbReference>
<dbReference type="SUPFAM" id="SSF47616">
    <property type="entry name" value="GST C-terminal domain-like"/>
    <property type="match status" value="1"/>
</dbReference>
<gene>
    <name evidence="1" type="ORF">GIB67_037908</name>
</gene>
<dbReference type="EMBL" id="JACGCM010002284">
    <property type="protein sequence ID" value="KAF6141940.1"/>
    <property type="molecule type" value="Genomic_DNA"/>
</dbReference>
<proteinExistence type="predicted"/>
<dbReference type="InterPro" id="IPR045074">
    <property type="entry name" value="GST_C_Tau"/>
</dbReference>
<comment type="caution">
    <text evidence="1">The sequence shown here is derived from an EMBL/GenBank/DDBJ whole genome shotgun (WGS) entry which is preliminary data.</text>
</comment>
<dbReference type="AlphaFoldDB" id="A0A7J7LHC9"/>
<evidence type="ECO:0008006" key="3">
    <source>
        <dbReference type="Google" id="ProtNLM"/>
    </source>
</evidence>
<dbReference type="CDD" id="cd03185">
    <property type="entry name" value="GST_C_Tau"/>
    <property type="match status" value="1"/>
</dbReference>
<keyword evidence="2" id="KW-1185">Reference proteome</keyword>
<accession>A0A7J7LHC9</accession>
<protein>
    <recommendedName>
        <fullName evidence="3">Glutathione S-transferase</fullName>
    </recommendedName>
</protein>
<dbReference type="Gene3D" id="1.20.1050.10">
    <property type="match status" value="1"/>
</dbReference>
<dbReference type="InterPro" id="IPR036282">
    <property type="entry name" value="Glutathione-S-Trfase_C_sf"/>
</dbReference>
<evidence type="ECO:0000313" key="2">
    <source>
        <dbReference type="Proteomes" id="UP000541444"/>
    </source>
</evidence>
<sequence length="133" mass="15154">MKKKKNAGCYSLEYLEEQLKGNPFFGGETIGYLDIAIGWVAHWLQVWEETESMNIRNPKKFRSINTWMKNFVETPGKLTEVLSELGIQRHKRVDSVVPKVQHAQEKRAMAEGKTVETVADVLNPPLPALLTTK</sequence>
<reference evidence="1 2" key="1">
    <citation type="journal article" date="2020" name="IScience">
        <title>Genome Sequencing of the Endangered Kingdonia uniflora (Circaeasteraceae, Ranunculales) Reveals Potential Mechanisms of Evolutionary Specialization.</title>
        <authorList>
            <person name="Sun Y."/>
            <person name="Deng T."/>
            <person name="Zhang A."/>
            <person name="Moore M.J."/>
            <person name="Landis J.B."/>
            <person name="Lin N."/>
            <person name="Zhang H."/>
            <person name="Zhang X."/>
            <person name="Huang J."/>
            <person name="Zhang X."/>
            <person name="Sun H."/>
            <person name="Wang H."/>
        </authorList>
    </citation>
    <scope>NUCLEOTIDE SEQUENCE [LARGE SCALE GENOMIC DNA]</scope>
    <source>
        <strain evidence="1">TB1705</strain>
        <tissue evidence="1">Leaf</tissue>
    </source>
</reference>
<dbReference type="GO" id="GO:0006749">
    <property type="term" value="P:glutathione metabolic process"/>
    <property type="evidence" value="ECO:0007669"/>
    <property type="project" value="InterPro"/>
</dbReference>
<evidence type="ECO:0000313" key="1">
    <source>
        <dbReference type="EMBL" id="KAF6141940.1"/>
    </source>
</evidence>
<organism evidence="1 2">
    <name type="scientific">Kingdonia uniflora</name>
    <dbReference type="NCBI Taxonomy" id="39325"/>
    <lineage>
        <taxon>Eukaryota</taxon>
        <taxon>Viridiplantae</taxon>
        <taxon>Streptophyta</taxon>
        <taxon>Embryophyta</taxon>
        <taxon>Tracheophyta</taxon>
        <taxon>Spermatophyta</taxon>
        <taxon>Magnoliopsida</taxon>
        <taxon>Ranunculales</taxon>
        <taxon>Circaeasteraceae</taxon>
        <taxon>Kingdonia</taxon>
    </lineage>
</organism>
<dbReference type="OrthoDB" id="4951845at2759"/>
<dbReference type="Proteomes" id="UP000541444">
    <property type="component" value="Unassembled WGS sequence"/>
</dbReference>